<comment type="caution">
    <text evidence="12">The sequence shown here is derived from an EMBL/GenBank/DDBJ whole genome shotgun (WGS) entry which is preliminary data.</text>
</comment>
<evidence type="ECO:0000313" key="13">
    <source>
        <dbReference type="Proteomes" id="UP000734854"/>
    </source>
</evidence>
<evidence type="ECO:0000313" key="12">
    <source>
        <dbReference type="EMBL" id="KAG6480133.1"/>
    </source>
</evidence>
<comment type="catalytic activity">
    <reaction evidence="8">
        <text>[DNA-directed RNA polymerase] + ATP = phospho-[DNA-directed RNA polymerase] + ADP + H(+)</text>
        <dbReference type="Rhea" id="RHEA:10216"/>
        <dbReference type="Rhea" id="RHEA-COMP:11321"/>
        <dbReference type="Rhea" id="RHEA-COMP:11322"/>
        <dbReference type="ChEBI" id="CHEBI:15378"/>
        <dbReference type="ChEBI" id="CHEBI:30616"/>
        <dbReference type="ChEBI" id="CHEBI:43176"/>
        <dbReference type="ChEBI" id="CHEBI:68546"/>
        <dbReference type="ChEBI" id="CHEBI:456216"/>
        <dbReference type="EC" id="2.7.11.23"/>
    </reaction>
</comment>
<dbReference type="InterPro" id="IPR050108">
    <property type="entry name" value="CDK"/>
</dbReference>
<dbReference type="EMBL" id="JACMSC010000017">
    <property type="protein sequence ID" value="KAG6480133.1"/>
    <property type="molecule type" value="Genomic_DNA"/>
</dbReference>
<evidence type="ECO:0000259" key="11">
    <source>
        <dbReference type="PROSITE" id="PS50011"/>
    </source>
</evidence>
<reference evidence="12 13" key="1">
    <citation type="submission" date="2020-08" db="EMBL/GenBank/DDBJ databases">
        <title>Plant Genome Project.</title>
        <authorList>
            <person name="Zhang R.-G."/>
        </authorList>
    </citation>
    <scope>NUCLEOTIDE SEQUENCE [LARGE SCALE GENOMIC DNA]</scope>
    <source>
        <tissue evidence="12">Rhizome</tissue>
    </source>
</reference>
<dbReference type="Gene3D" id="3.30.200.20">
    <property type="entry name" value="Phosphorylase Kinase, domain 1"/>
    <property type="match status" value="1"/>
</dbReference>
<dbReference type="GO" id="GO:0032968">
    <property type="term" value="P:positive regulation of transcription elongation by RNA polymerase II"/>
    <property type="evidence" value="ECO:0007669"/>
    <property type="project" value="TreeGrafter"/>
</dbReference>
<feature type="domain" description="Protein kinase" evidence="11">
    <location>
        <begin position="4"/>
        <end position="287"/>
    </location>
</feature>
<sequence>MGCFLGKFTIGSGTYSNVYKARDLVTGRVVALKKVRVESVDSAESVGFMVREIVLLRRLDHPNVIRLEGLAVSRVPTSPSLYLIFDYMEHDLAGLTALPGFSFSESQVRFALKTLSSYQILFRRGVLHRDLKCSNLLLTKEGILKIADFGLAISYDHNNVKPMTNRVVTLWYRPPELLLGATHYGFGVDLWSAGCILAELLTGKPILPARTEVEQLHRIFKLCGTPSEGYFERLNLQQKSSFRSYERCLWETFSDLSPSAVALLDKLLSLDPLERGTATSVLHSDFFKTKPYACGPSSLQQYPPSKEMDMHQRKSRHKRQQNINTKDGKSKYRIQLHDKKYRGPGAPIAIAKVQAELDRLRWMASASAIKITEKFPPPHLDGAIGITMDSSYDESFVSMDESFTSARVAPSKNAGSMHITSADRASSLRKMNGSRKNHKMAPPGFLLGAFTPYLLSNFRKRT</sequence>
<keyword evidence="4" id="KW-0808">Transferase</keyword>
<dbReference type="Proteomes" id="UP000734854">
    <property type="component" value="Unassembled WGS sequence"/>
</dbReference>
<dbReference type="GO" id="GO:0005524">
    <property type="term" value="F:ATP binding"/>
    <property type="evidence" value="ECO:0007669"/>
    <property type="project" value="UniProtKB-UniRule"/>
</dbReference>
<dbReference type="SUPFAM" id="SSF56112">
    <property type="entry name" value="Protein kinase-like (PK-like)"/>
    <property type="match status" value="1"/>
</dbReference>
<dbReference type="GO" id="GO:0005634">
    <property type="term" value="C:nucleus"/>
    <property type="evidence" value="ECO:0007669"/>
    <property type="project" value="TreeGrafter"/>
</dbReference>
<evidence type="ECO:0000256" key="2">
    <source>
        <dbReference type="ARBA" id="ARBA00012409"/>
    </source>
</evidence>
<evidence type="ECO:0000256" key="8">
    <source>
        <dbReference type="ARBA" id="ARBA00049280"/>
    </source>
</evidence>
<evidence type="ECO:0000256" key="1">
    <source>
        <dbReference type="ARBA" id="ARBA00006485"/>
    </source>
</evidence>
<keyword evidence="3 10" id="KW-0723">Serine/threonine-protein kinase</keyword>
<dbReference type="PANTHER" id="PTHR24056">
    <property type="entry name" value="CELL DIVISION PROTEIN KINASE"/>
    <property type="match status" value="1"/>
</dbReference>
<dbReference type="AlphaFoldDB" id="A0A8J5KKA3"/>
<dbReference type="GO" id="GO:0000307">
    <property type="term" value="C:cyclin-dependent protein kinase holoenzyme complex"/>
    <property type="evidence" value="ECO:0007669"/>
    <property type="project" value="TreeGrafter"/>
</dbReference>
<dbReference type="InterPro" id="IPR008271">
    <property type="entry name" value="Ser/Thr_kinase_AS"/>
</dbReference>
<keyword evidence="7 9" id="KW-0067">ATP-binding</keyword>
<evidence type="ECO:0000256" key="9">
    <source>
        <dbReference type="PROSITE-ProRule" id="PRU10141"/>
    </source>
</evidence>
<dbReference type="PROSITE" id="PS00107">
    <property type="entry name" value="PROTEIN_KINASE_ATP"/>
    <property type="match status" value="1"/>
</dbReference>
<keyword evidence="13" id="KW-1185">Reference proteome</keyword>
<gene>
    <name evidence="12" type="ORF">ZIOFF_063611</name>
</gene>
<keyword evidence="6" id="KW-0418">Kinase</keyword>
<dbReference type="InterPro" id="IPR000719">
    <property type="entry name" value="Prot_kinase_dom"/>
</dbReference>
<dbReference type="Pfam" id="PF00069">
    <property type="entry name" value="Pkinase"/>
    <property type="match status" value="1"/>
</dbReference>
<dbReference type="GO" id="GO:0008353">
    <property type="term" value="F:RNA polymerase II CTD heptapeptide repeat kinase activity"/>
    <property type="evidence" value="ECO:0007669"/>
    <property type="project" value="UniProtKB-EC"/>
</dbReference>
<evidence type="ECO:0000256" key="7">
    <source>
        <dbReference type="ARBA" id="ARBA00022840"/>
    </source>
</evidence>
<evidence type="ECO:0000256" key="3">
    <source>
        <dbReference type="ARBA" id="ARBA00022527"/>
    </source>
</evidence>
<dbReference type="Gene3D" id="1.10.510.10">
    <property type="entry name" value="Transferase(Phosphotransferase) domain 1"/>
    <property type="match status" value="1"/>
</dbReference>
<keyword evidence="5 9" id="KW-0547">Nucleotide-binding</keyword>
<feature type="binding site" evidence="9">
    <location>
        <position position="33"/>
    </location>
    <ligand>
        <name>ATP</name>
        <dbReference type="ChEBI" id="CHEBI:30616"/>
    </ligand>
</feature>
<evidence type="ECO:0000256" key="5">
    <source>
        <dbReference type="ARBA" id="ARBA00022741"/>
    </source>
</evidence>
<name>A0A8J5KKA3_ZINOF</name>
<dbReference type="PROSITE" id="PS50011">
    <property type="entry name" value="PROTEIN_KINASE_DOM"/>
    <property type="match status" value="1"/>
</dbReference>
<dbReference type="SMART" id="SM00220">
    <property type="entry name" value="S_TKc"/>
    <property type="match status" value="1"/>
</dbReference>
<evidence type="ECO:0000256" key="4">
    <source>
        <dbReference type="ARBA" id="ARBA00022679"/>
    </source>
</evidence>
<accession>A0A8J5KKA3</accession>
<dbReference type="InterPro" id="IPR011009">
    <property type="entry name" value="Kinase-like_dom_sf"/>
</dbReference>
<dbReference type="InterPro" id="IPR017441">
    <property type="entry name" value="Protein_kinase_ATP_BS"/>
</dbReference>
<protein>
    <recommendedName>
        <fullName evidence="2">[RNA-polymerase]-subunit kinase</fullName>
        <ecNumber evidence="2">2.7.11.23</ecNumber>
    </recommendedName>
</protein>
<dbReference type="PROSITE" id="PS00108">
    <property type="entry name" value="PROTEIN_KINASE_ST"/>
    <property type="match status" value="1"/>
</dbReference>
<comment type="similarity">
    <text evidence="1">Belongs to the protein kinase superfamily. CMGC Ser/Thr protein kinase family. CDC2/CDKX subfamily.</text>
</comment>
<proteinExistence type="inferred from homology"/>
<evidence type="ECO:0000256" key="6">
    <source>
        <dbReference type="ARBA" id="ARBA00022777"/>
    </source>
</evidence>
<evidence type="ECO:0000256" key="10">
    <source>
        <dbReference type="RuleBase" id="RU000304"/>
    </source>
</evidence>
<dbReference type="PANTHER" id="PTHR24056:SF358">
    <property type="entry name" value="PROTEIN KINASE DOMAIN-CONTAINING PROTEIN"/>
    <property type="match status" value="1"/>
</dbReference>
<dbReference type="FunFam" id="1.10.510.10:FF:000624">
    <property type="entry name" value="Mitogen-activated protein kinase"/>
    <property type="match status" value="1"/>
</dbReference>
<dbReference type="EC" id="2.7.11.23" evidence="2"/>
<organism evidence="12 13">
    <name type="scientific">Zingiber officinale</name>
    <name type="common">Ginger</name>
    <name type="synonym">Amomum zingiber</name>
    <dbReference type="NCBI Taxonomy" id="94328"/>
    <lineage>
        <taxon>Eukaryota</taxon>
        <taxon>Viridiplantae</taxon>
        <taxon>Streptophyta</taxon>
        <taxon>Embryophyta</taxon>
        <taxon>Tracheophyta</taxon>
        <taxon>Spermatophyta</taxon>
        <taxon>Magnoliopsida</taxon>
        <taxon>Liliopsida</taxon>
        <taxon>Zingiberales</taxon>
        <taxon>Zingiberaceae</taxon>
        <taxon>Zingiber</taxon>
    </lineage>
</organism>